<dbReference type="Pfam" id="PF02140">
    <property type="entry name" value="SUEL_Lectin"/>
    <property type="match status" value="1"/>
</dbReference>
<dbReference type="CDD" id="cd22823">
    <property type="entry name" value="Gal_Rha_Lectin"/>
    <property type="match status" value="1"/>
</dbReference>
<sequence>MVDMLSNISRACCAKNSSGSNEYCENEAFRAECSEGEVIVITSAVYGRMRVGKCVTELFDHMPCQVDVLRHMDSWCSGRRNCDVLVTSLVHDAPQPCPKDYRSYLQAEYRCMPGKQLIKSERVHMHGKADGCYQPQKVDLSNGNIASVVTMDTNCGSIDAPWVIQVPKGMRIEFTLLDFSLLDLQVNDGRPKEGSDVCLVYAIIKEEHIPTKTVCGAGDREGIVHTSARSRVEVRLVSKRNKEEDDLHYLLKYRAIGCMNPSLPDNAWLQRTSGDNAIIRCNASDAVWRLRCTNGKWDGTTGSCPPIAGPNGDRALVGRSQMPGGISIAIIVGVAMCVGLVILFVGIMCLRKHRKRRNVPRYGAAAPYSTSQSTAPPPCKHLPSDNTDFYDSSEHRYYPTWHHQGNERLGNAMPPVSLTDAGLSDPERKSSHYHTDHIYESPQFERREYSFAPTENNMDHAKYFELDPRVANNNAAGSKNTSSFQPKNFTNRYST</sequence>
<dbReference type="PROSITE" id="PS50228">
    <property type="entry name" value="SUEL_LECTIN"/>
    <property type="match status" value="1"/>
</dbReference>
<dbReference type="EnsemblMetazoa" id="CapteT219488">
    <property type="protein sequence ID" value="CapteP219488"/>
    <property type="gene ID" value="CapteG219488"/>
</dbReference>
<dbReference type="AlphaFoldDB" id="X2APM6"/>
<protein>
    <recommendedName>
        <fullName evidence="3">SUEL-type lectin domain-containing protein</fullName>
    </recommendedName>
</protein>
<accession>X2APM6</accession>
<dbReference type="OrthoDB" id="6605181at2759"/>
<dbReference type="EMBL" id="AMQN01000122">
    <property type="status" value="NOT_ANNOTATED_CDS"/>
    <property type="molecule type" value="Genomic_DNA"/>
</dbReference>
<reference evidence="5" key="1">
    <citation type="submission" date="2012-12" db="EMBL/GenBank/DDBJ databases">
        <authorList>
            <person name="Hellsten U."/>
            <person name="Grimwood J."/>
            <person name="Chapman J.A."/>
            <person name="Shapiro H."/>
            <person name="Aerts A."/>
            <person name="Otillar R.P."/>
            <person name="Terry A.Y."/>
            <person name="Boore J.L."/>
            <person name="Simakov O."/>
            <person name="Marletaz F."/>
            <person name="Cho S.-J."/>
            <person name="Edsinger-Gonzales E."/>
            <person name="Havlak P."/>
            <person name="Kuo D.-H."/>
            <person name="Larsson T."/>
            <person name="Lv J."/>
            <person name="Arendt D."/>
            <person name="Savage R."/>
            <person name="Osoegawa K."/>
            <person name="de Jong P."/>
            <person name="Lindberg D.R."/>
            <person name="Seaver E.C."/>
            <person name="Weisblat D.A."/>
            <person name="Putnam N.H."/>
            <person name="Grigoriev I.V."/>
            <person name="Rokhsar D.S."/>
        </authorList>
    </citation>
    <scope>NUCLEOTIDE SEQUENCE</scope>
    <source>
        <strain evidence="5">I ESC-2004</strain>
    </source>
</reference>
<reference evidence="5" key="2">
    <citation type="journal article" date="2013" name="Nature">
        <title>Insights into bilaterian evolution from three spiralian genomes.</title>
        <authorList>
            <person name="Simakov O."/>
            <person name="Marletaz F."/>
            <person name="Cho S.J."/>
            <person name="Edsinger-Gonzales E."/>
            <person name="Havlak P."/>
            <person name="Hellsten U."/>
            <person name="Kuo D.H."/>
            <person name="Larsson T."/>
            <person name="Lv J."/>
            <person name="Arendt D."/>
            <person name="Savage R."/>
            <person name="Osoegawa K."/>
            <person name="de Jong P."/>
            <person name="Grimwood J."/>
            <person name="Chapman J.A."/>
            <person name="Shapiro H."/>
            <person name="Aerts A."/>
            <person name="Otillar R.P."/>
            <person name="Terry A.Y."/>
            <person name="Boore J.L."/>
            <person name="Grigoriev I.V."/>
            <person name="Lindberg D.R."/>
            <person name="Seaver E.C."/>
            <person name="Weisblat D.A."/>
            <person name="Putnam N.H."/>
            <person name="Rokhsar D.S."/>
        </authorList>
    </citation>
    <scope>NUCLEOTIDE SEQUENCE</scope>
    <source>
        <strain evidence="5">I ESC-2004</strain>
    </source>
</reference>
<reference evidence="4" key="3">
    <citation type="submission" date="2015-06" db="UniProtKB">
        <authorList>
            <consortium name="EnsemblMetazoa"/>
        </authorList>
    </citation>
    <scope>IDENTIFICATION</scope>
</reference>
<dbReference type="OMA" id="GQKHCRY"/>
<evidence type="ECO:0000313" key="4">
    <source>
        <dbReference type="EnsemblMetazoa" id="CapteP219488"/>
    </source>
</evidence>
<feature type="region of interest" description="Disordered" evidence="1">
    <location>
        <begin position="474"/>
        <end position="495"/>
    </location>
</feature>
<dbReference type="InterPro" id="IPR043159">
    <property type="entry name" value="Lectin_gal-bd_sf"/>
</dbReference>
<dbReference type="PANTHER" id="PTHR46780">
    <property type="entry name" value="PROTEIN EVA-1"/>
    <property type="match status" value="1"/>
</dbReference>
<evidence type="ECO:0000259" key="3">
    <source>
        <dbReference type="PROSITE" id="PS50228"/>
    </source>
</evidence>
<evidence type="ECO:0000256" key="2">
    <source>
        <dbReference type="SAM" id="Phobius"/>
    </source>
</evidence>
<keyword evidence="5" id="KW-1185">Reference proteome</keyword>
<evidence type="ECO:0000313" key="5">
    <source>
        <dbReference type="Proteomes" id="UP000014760"/>
    </source>
</evidence>
<feature type="domain" description="SUEL-type lectin" evidence="3">
    <location>
        <begin position="23"/>
        <end position="112"/>
    </location>
</feature>
<dbReference type="InterPro" id="IPR000922">
    <property type="entry name" value="Lectin_gal-bd_dom"/>
</dbReference>
<keyword evidence="2" id="KW-0812">Transmembrane</keyword>
<keyword evidence="2" id="KW-1133">Transmembrane helix</keyword>
<organism evidence="4 5">
    <name type="scientific">Capitella teleta</name>
    <name type="common">Polychaete worm</name>
    <dbReference type="NCBI Taxonomy" id="283909"/>
    <lineage>
        <taxon>Eukaryota</taxon>
        <taxon>Metazoa</taxon>
        <taxon>Spiralia</taxon>
        <taxon>Lophotrochozoa</taxon>
        <taxon>Annelida</taxon>
        <taxon>Polychaeta</taxon>
        <taxon>Sedentaria</taxon>
        <taxon>Scolecida</taxon>
        <taxon>Capitellidae</taxon>
        <taxon>Capitella</taxon>
    </lineage>
</organism>
<feature type="transmembrane region" description="Helical" evidence="2">
    <location>
        <begin position="326"/>
        <end position="350"/>
    </location>
</feature>
<dbReference type="Gene3D" id="2.60.120.740">
    <property type="match status" value="1"/>
</dbReference>
<dbReference type="GO" id="GO:0030246">
    <property type="term" value="F:carbohydrate binding"/>
    <property type="evidence" value="ECO:0007669"/>
    <property type="project" value="InterPro"/>
</dbReference>
<proteinExistence type="predicted"/>
<name>X2APM6_CAPTE</name>
<dbReference type="Proteomes" id="UP000014760">
    <property type="component" value="Unassembled WGS sequence"/>
</dbReference>
<dbReference type="HOGENOM" id="CLU_029488_4_0_1"/>
<evidence type="ECO:0000256" key="1">
    <source>
        <dbReference type="SAM" id="MobiDB-lite"/>
    </source>
</evidence>
<keyword evidence="2" id="KW-0472">Membrane</keyword>